<dbReference type="EMBL" id="MU394441">
    <property type="protein sequence ID" value="KAI6080466.1"/>
    <property type="molecule type" value="Genomic_DNA"/>
</dbReference>
<reference evidence="1 2" key="1">
    <citation type="journal article" date="2022" name="New Phytol.">
        <title>Ecological generalism drives hyperdiversity of secondary metabolite gene clusters in xylarialean endophytes.</title>
        <authorList>
            <person name="Franco M.E.E."/>
            <person name="Wisecaver J.H."/>
            <person name="Arnold A.E."/>
            <person name="Ju Y.M."/>
            <person name="Slot J.C."/>
            <person name="Ahrendt S."/>
            <person name="Moore L.P."/>
            <person name="Eastman K.E."/>
            <person name="Scott K."/>
            <person name="Konkel Z."/>
            <person name="Mondo S.J."/>
            <person name="Kuo A."/>
            <person name="Hayes R.D."/>
            <person name="Haridas S."/>
            <person name="Andreopoulos B."/>
            <person name="Riley R."/>
            <person name="LaButti K."/>
            <person name="Pangilinan J."/>
            <person name="Lipzen A."/>
            <person name="Amirebrahimi M."/>
            <person name="Yan J."/>
            <person name="Adam C."/>
            <person name="Keymanesh K."/>
            <person name="Ng V."/>
            <person name="Louie K."/>
            <person name="Northen T."/>
            <person name="Drula E."/>
            <person name="Henrissat B."/>
            <person name="Hsieh H.M."/>
            <person name="Youens-Clark K."/>
            <person name="Lutzoni F."/>
            <person name="Miadlikowska J."/>
            <person name="Eastwood D.C."/>
            <person name="Hamelin R.C."/>
            <person name="Grigoriev I.V."/>
            <person name="U'Ren J.M."/>
        </authorList>
    </citation>
    <scope>NUCLEOTIDE SEQUENCE [LARGE SCALE GENOMIC DNA]</scope>
    <source>
        <strain evidence="1 2">ER1909</strain>
    </source>
</reference>
<protein>
    <submittedName>
        <fullName evidence="1">Uncharacterized protein</fullName>
    </submittedName>
</protein>
<accession>A0ACC0CJB5</accession>
<evidence type="ECO:0000313" key="2">
    <source>
        <dbReference type="Proteomes" id="UP001497680"/>
    </source>
</evidence>
<sequence>MSDLLKIGGESALDASPVYPIDNPVSQPWKAMSPVLADALDVPPHAIIPFETWIKRVRRSPPSVTKNPAGGLILSTERVQGHCNIIAKDRPVSPEVTRLYIAVWKRMGFLHR</sequence>
<evidence type="ECO:0000313" key="1">
    <source>
        <dbReference type="EMBL" id="KAI6080466.1"/>
    </source>
</evidence>
<proteinExistence type="predicted"/>
<keyword evidence="2" id="KW-1185">Reference proteome</keyword>
<comment type="caution">
    <text evidence="1">The sequence shown here is derived from an EMBL/GenBank/DDBJ whole genome shotgun (WGS) entry which is preliminary data.</text>
</comment>
<dbReference type="Proteomes" id="UP001497680">
    <property type="component" value="Unassembled WGS sequence"/>
</dbReference>
<name>A0ACC0CJB5_9PEZI</name>
<gene>
    <name evidence="1" type="ORF">F4821DRAFT_251425</name>
</gene>
<organism evidence="1 2">
    <name type="scientific">Hypoxylon rubiginosum</name>
    <dbReference type="NCBI Taxonomy" id="110542"/>
    <lineage>
        <taxon>Eukaryota</taxon>
        <taxon>Fungi</taxon>
        <taxon>Dikarya</taxon>
        <taxon>Ascomycota</taxon>
        <taxon>Pezizomycotina</taxon>
        <taxon>Sordariomycetes</taxon>
        <taxon>Xylariomycetidae</taxon>
        <taxon>Xylariales</taxon>
        <taxon>Hypoxylaceae</taxon>
        <taxon>Hypoxylon</taxon>
    </lineage>
</organism>